<reference evidence="1 2" key="1">
    <citation type="submission" date="2022-06" db="EMBL/GenBank/DDBJ databases">
        <title>Acetobacer genomes from food samples.</title>
        <authorList>
            <person name="Sombolestani A."/>
        </authorList>
    </citation>
    <scope>NUCLEOTIDE SEQUENCE [LARGE SCALE GENOMIC DNA]</scope>
    <source>
        <strain evidence="1 2">R-83285</strain>
    </source>
</reference>
<keyword evidence="2" id="KW-1185">Reference proteome</keyword>
<organism evidence="1 2">
    <name type="scientific">Acetobacter lambici</name>
    <dbReference type="NCBI Taxonomy" id="1332824"/>
    <lineage>
        <taxon>Bacteria</taxon>
        <taxon>Pseudomonadati</taxon>
        <taxon>Pseudomonadota</taxon>
        <taxon>Alphaproteobacteria</taxon>
        <taxon>Acetobacterales</taxon>
        <taxon>Acetobacteraceae</taxon>
        <taxon>Acetobacter</taxon>
    </lineage>
</organism>
<accession>A0ABT1EZJ4</accession>
<evidence type="ECO:0000313" key="2">
    <source>
        <dbReference type="Proteomes" id="UP001523528"/>
    </source>
</evidence>
<evidence type="ECO:0000313" key="1">
    <source>
        <dbReference type="EMBL" id="MCP1258166.1"/>
    </source>
</evidence>
<dbReference type="RefSeq" id="WP_165990909.1">
    <property type="nucleotide sequence ID" value="NZ_JAMYZY010000008.1"/>
</dbReference>
<dbReference type="EMBL" id="JAMYZZ010000007">
    <property type="protein sequence ID" value="MCP1258166.1"/>
    <property type="molecule type" value="Genomic_DNA"/>
</dbReference>
<proteinExistence type="predicted"/>
<gene>
    <name evidence="1" type="ORF">NKW50_06130</name>
</gene>
<sequence length="368" mass="36478">MAFDHAGFFTRVNRTNAVLFTRVMTRAAIVFGPVFIVVVLNVATRQIACAEAGLYLVGSNNTYTVNGSESFSGASNCSSQYFVSPVCVDGGATLQVVGTGATLVSQRQVFVGYKIAGTSTLSIQDGGSVLLNHTVIQAGWSGGDGLINVSGAGSRIVTSPDSILVVGTGDNGNAGSPFYNTGQTTYGGLSVTDGGHVQVGTVAVGLYGNGEGAVTVDGPDSLLHVVQDYYVNGGSGGDGGSGTTQISNGGRLVVDGQISFGGDGTDGTGSLILQSGGTLELGDKVENGQTASALLDQEGVGGQSNLVLSGGAIKLINSGLNTAMDMQLTGGVQSTLDTNGRTAVLSGTLAGDGGAGQGGAGHAYSLGG</sequence>
<evidence type="ECO:0008006" key="3">
    <source>
        <dbReference type="Google" id="ProtNLM"/>
    </source>
</evidence>
<dbReference type="Proteomes" id="UP001523528">
    <property type="component" value="Unassembled WGS sequence"/>
</dbReference>
<protein>
    <recommendedName>
        <fullName evidence="3">Autotransporter outer membrane beta-barrel domain-containing protein</fullName>
    </recommendedName>
</protein>
<name>A0ABT1EZJ4_9PROT</name>
<comment type="caution">
    <text evidence="1">The sequence shown here is derived from an EMBL/GenBank/DDBJ whole genome shotgun (WGS) entry which is preliminary data.</text>
</comment>